<dbReference type="AlphaFoldDB" id="A0A1I2ASP6"/>
<dbReference type="RefSeq" id="WP_092928765.1">
    <property type="nucleotide sequence ID" value="NZ_FOMZ01000014.1"/>
</dbReference>
<proteinExistence type="predicted"/>
<keyword evidence="2" id="KW-1185">Reference proteome</keyword>
<evidence type="ECO:0000313" key="1">
    <source>
        <dbReference type="EMBL" id="SFE47004.1"/>
    </source>
</evidence>
<protein>
    <submittedName>
        <fullName evidence="1">Uncharacterized protein</fullName>
    </submittedName>
</protein>
<reference evidence="2" key="1">
    <citation type="submission" date="2016-10" db="EMBL/GenBank/DDBJ databases">
        <authorList>
            <person name="Varghese N."/>
            <person name="Submissions S."/>
        </authorList>
    </citation>
    <scope>NUCLEOTIDE SEQUENCE [LARGE SCALE GENOMIC DNA]</scope>
    <source>
        <strain evidence="2">DSM 45004</strain>
    </source>
</reference>
<dbReference type="EMBL" id="FOMZ01000014">
    <property type="protein sequence ID" value="SFE47004.1"/>
    <property type="molecule type" value="Genomic_DNA"/>
</dbReference>
<accession>A0A1I2ASP6</accession>
<name>A0A1I2ASP6_9ACTN</name>
<dbReference type="Proteomes" id="UP000198716">
    <property type="component" value="Unassembled WGS sequence"/>
</dbReference>
<organism evidence="1 2">
    <name type="scientific">Actinopolyspora alba</name>
    <dbReference type="NCBI Taxonomy" id="673379"/>
    <lineage>
        <taxon>Bacteria</taxon>
        <taxon>Bacillati</taxon>
        <taxon>Actinomycetota</taxon>
        <taxon>Actinomycetes</taxon>
        <taxon>Actinopolysporales</taxon>
        <taxon>Actinopolysporaceae</taxon>
        <taxon>Actinopolyspora</taxon>
        <taxon>Actinopolyspora alba group</taxon>
    </lineage>
</organism>
<evidence type="ECO:0000313" key="2">
    <source>
        <dbReference type="Proteomes" id="UP000198716"/>
    </source>
</evidence>
<sequence length="80" mass="8915">MNEQDPQATGSLHVEWSWDKRANAAVFKFGGKLSGNPAETLEVRGKNDETVALLDFSNDGELLNLELLDAEKHMPRSCRD</sequence>
<gene>
    <name evidence="1" type="ORF">SAMN04487819_11497</name>
</gene>